<evidence type="ECO:0000313" key="2">
    <source>
        <dbReference type="EMBL" id="RRJ67317.1"/>
    </source>
</evidence>
<dbReference type="SUPFAM" id="SSF53850">
    <property type="entry name" value="Periplasmic binding protein-like II"/>
    <property type="match status" value="1"/>
</dbReference>
<evidence type="ECO:0000313" key="3">
    <source>
        <dbReference type="Proteomes" id="UP000267017"/>
    </source>
</evidence>
<proteinExistence type="predicted"/>
<dbReference type="PANTHER" id="PTHR30024">
    <property type="entry name" value="ALIPHATIC SULFONATES-BINDING PROTEIN-RELATED"/>
    <property type="match status" value="1"/>
</dbReference>
<gene>
    <name evidence="2" type="ORF">EHV15_00345</name>
</gene>
<dbReference type="Proteomes" id="UP000267017">
    <property type="component" value="Unassembled WGS sequence"/>
</dbReference>
<accession>A0A3P3UAC7</accession>
<comment type="caution">
    <text evidence="2">The sequence shown here is derived from an EMBL/GenBank/DDBJ whole genome shotgun (WGS) entry which is preliminary data.</text>
</comment>
<protein>
    <submittedName>
        <fullName evidence="2">ABC transporter substrate-binding protein</fullName>
    </submittedName>
</protein>
<organism evidence="2 3">
    <name type="scientific">Paenibacillus oralis</name>
    <dbReference type="NCBI Taxonomy" id="2490856"/>
    <lineage>
        <taxon>Bacteria</taxon>
        <taxon>Bacillati</taxon>
        <taxon>Bacillota</taxon>
        <taxon>Bacilli</taxon>
        <taxon>Bacillales</taxon>
        <taxon>Paenibacillaceae</taxon>
        <taxon>Paenibacillus</taxon>
    </lineage>
</organism>
<dbReference type="InterPro" id="IPR015168">
    <property type="entry name" value="SsuA/THI5"/>
</dbReference>
<reference evidence="2 3" key="1">
    <citation type="submission" date="2018-11" db="EMBL/GenBank/DDBJ databases">
        <title>Genome sequencing of Paenibacillus sp. KCOM 3021 (= ChDC PVNT-B20).</title>
        <authorList>
            <person name="Kook J.-K."/>
            <person name="Park S.-N."/>
            <person name="Lim Y.K."/>
        </authorList>
    </citation>
    <scope>NUCLEOTIDE SEQUENCE [LARGE SCALE GENOMIC DNA]</scope>
    <source>
        <strain evidence="2 3">KCOM 3021</strain>
    </source>
</reference>
<dbReference type="AlphaFoldDB" id="A0A3P3UAC7"/>
<dbReference type="Gene3D" id="3.40.190.10">
    <property type="entry name" value="Periplasmic binding protein-like II"/>
    <property type="match status" value="2"/>
</dbReference>
<keyword evidence="3" id="KW-1185">Reference proteome</keyword>
<sequence length="362" mass="40173">MLSCVLLPAVLVFFQACDSSIFVKKSDSTTPPLKIIVGYQSTTAQTWGALIIKNQQLFEKNLRNLSPDASADIQVEWFDASAGSVLNNNMIGGKIQLSFLGDMPALLNGIQGTEQPNYKSVLIALDGKGKAGANQAILVPAESHIDRIEDLEGKTVSTPVGSSAHRMLLETLEAHHLLDKVTVVDQSVTVGMQSIEQNKIDAHATWEPYPSFIEFREAGKALQTVEAAKTDYLTAVVANRGWAEQNRAYVIAFLMALYEAHQFVLDHPDETAEIFAKESEFPLNVCRKMVDSIRFDAAIYERDVLTLKNDILFLSDIGKIKSLLNLSEFIDDSYLREAMKMLDKPYLTTEELSGEWVEKKPL</sequence>
<dbReference type="EMBL" id="RRCN01000001">
    <property type="protein sequence ID" value="RRJ67317.1"/>
    <property type="molecule type" value="Genomic_DNA"/>
</dbReference>
<dbReference type="PANTHER" id="PTHR30024:SF45">
    <property type="entry name" value="ABC TRANSPORTER SUBSTRATE-BINDING PROTEIN"/>
    <property type="match status" value="1"/>
</dbReference>
<dbReference type="Pfam" id="PF09084">
    <property type="entry name" value="NMT1"/>
    <property type="match status" value="1"/>
</dbReference>
<dbReference type="OrthoDB" id="2579918at2"/>
<feature type="domain" description="SsuA/THI5-like" evidence="1">
    <location>
        <begin position="135"/>
        <end position="270"/>
    </location>
</feature>
<evidence type="ECO:0000259" key="1">
    <source>
        <dbReference type="Pfam" id="PF09084"/>
    </source>
</evidence>
<name>A0A3P3UAC7_9BACL</name>